<dbReference type="AlphaFoldDB" id="A9U652"/>
<name>A9U652_PHYPA</name>
<reference evidence="1" key="1">
    <citation type="journal article" date="2008" name="Science">
        <title>The Physcomitrella genome reveals evolutionary insights into the conquest of land by plants.</title>
        <authorList>
            <person name="Rensing S."/>
            <person name="Lang D."/>
            <person name="Zimmer A."/>
            <person name="Terry A."/>
            <person name="Salamov A."/>
            <person name="Shapiro H."/>
            <person name="Nishiyama T."/>
            <person name="Perroud P.-F."/>
            <person name="Lindquist E."/>
            <person name="Kamisugi Y."/>
            <person name="Tanahashi T."/>
            <person name="Sakakibara K."/>
            <person name="Fujita T."/>
            <person name="Oishi K."/>
            <person name="Shin-I T."/>
            <person name="Kuroki Y."/>
            <person name="Toyoda A."/>
            <person name="Suzuki Y."/>
            <person name="Hashimoto A."/>
            <person name="Yamaguchi K."/>
            <person name="Sugano A."/>
            <person name="Kohara Y."/>
            <person name="Fujiyama A."/>
            <person name="Anterola A."/>
            <person name="Aoki S."/>
            <person name="Ashton N."/>
            <person name="Barbazuk W.B."/>
            <person name="Barker E."/>
            <person name="Bennetzen J."/>
            <person name="Bezanilla M."/>
            <person name="Blankenship R."/>
            <person name="Cho S.H."/>
            <person name="Dutcher S."/>
            <person name="Estelle M."/>
            <person name="Fawcett J.A."/>
            <person name="Gundlach H."/>
            <person name="Hanada K."/>
            <person name="Heyl A."/>
            <person name="Hicks K.A."/>
            <person name="Hugh J."/>
            <person name="Lohr M."/>
            <person name="Mayer K."/>
            <person name="Melkozernov A."/>
            <person name="Murata T."/>
            <person name="Nelson D."/>
            <person name="Pils B."/>
            <person name="Prigge M."/>
            <person name="Reiss B."/>
            <person name="Renner T."/>
            <person name="Rombauts S."/>
            <person name="Rushton P."/>
            <person name="Sanderfoot A."/>
            <person name="Schween G."/>
            <person name="Shiu S.-H."/>
            <person name="Stueber K."/>
            <person name="Theodoulou F.L."/>
            <person name="Tu H."/>
            <person name="Van de Peer Y."/>
            <person name="Verrier P.J."/>
            <person name="Waters E."/>
            <person name="Wood A."/>
            <person name="Yang L."/>
            <person name="Cove D."/>
            <person name="Cuming A."/>
            <person name="Hasebe M."/>
            <person name="Lucas S."/>
            <person name="Mishler D.B."/>
            <person name="Reski R."/>
            <person name="Grigoriev I."/>
            <person name="Quatrano R.S."/>
            <person name="Boore J.L."/>
        </authorList>
    </citation>
    <scope>NUCLEOTIDE SEQUENCE [LARGE SCALE GENOMIC DNA]</scope>
</reference>
<evidence type="ECO:0000313" key="1">
    <source>
        <dbReference type="EMBL" id="EDQ48852.1"/>
    </source>
</evidence>
<accession>A9U652</accession>
<dbReference type="EMBL" id="DS545800">
    <property type="protein sequence ID" value="EDQ48852.1"/>
    <property type="molecule type" value="Genomic_DNA"/>
</dbReference>
<sequence length="389" mass="45802">MEIYQIPEAKMISSLHLTIEPRFQIKVKELLKEGNAKIKDLKTNDNTVGSYGYSILNKFVQVGDGNLDGKYLGDEKAFSTFEGGEDVLPNTLEEFKVEPLQKIDYGSIEGYNHEDCMNSQYYDVRSGGIMHGSDDESQIAYGYETTYELGERSYEFSYDYYKEGYEIAQGYDTKCGYETTKDYCESYETFQEHEISKEHENFQYYEVIQCFEITKVYDISQGCIQEDMKDVIQDYVANEDYGTKDKDAKSLTMIKLIVNTSLLDQGQSYIHNAHVIETQLDFDKDKVFHHVWNSRVENLKIFIYKDKGNGFKDYMNITNGTKNQKNKKKDTNKIYVAMWRRFQFNLFISNFLPRQWFGHMQRRIFAKYLHMCIRDIALRTFLRQVSRTF</sequence>
<proteinExistence type="predicted"/>
<organism>
    <name type="scientific">Physcomitrium patens</name>
    <name type="common">Spreading-leaved earth moss</name>
    <name type="synonym">Physcomitrella patens</name>
    <dbReference type="NCBI Taxonomy" id="3218"/>
    <lineage>
        <taxon>Eukaryota</taxon>
        <taxon>Viridiplantae</taxon>
        <taxon>Streptophyta</taxon>
        <taxon>Embryophyta</taxon>
        <taxon>Bryophyta</taxon>
        <taxon>Bryophytina</taxon>
        <taxon>Bryopsida</taxon>
        <taxon>Funariidae</taxon>
        <taxon>Funariales</taxon>
        <taxon>Funariaceae</taxon>
        <taxon>Physcomitrium</taxon>
    </lineage>
</organism>
<protein>
    <submittedName>
        <fullName evidence="1">Predicted protein</fullName>
    </submittedName>
</protein>
<gene>
    <name evidence="1" type="ORF">PHYPADRAFT_103003</name>
</gene>